<organism evidence="4">
    <name type="scientific">Candidatus Caldatribacterium californiense</name>
    <dbReference type="NCBI Taxonomy" id="1454726"/>
    <lineage>
        <taxon>Bacteria</taxon>
        <taxon>Pseudomonadati</taxon>
        <taxon>Atribacterota</taxon>
        <taxon>Atribacteria</taxon>
        <taxon>Atribacterales</taxon>
        <taxon>Candidatus Caldatribacteriaceae</taxon>
        <taxon>Candidatus Caldatribacterium</taxon>
    </lineage>
</organism>
<feature type="signal peptide" evidence="3">
    <location>
        <begin position="1"/>
        <end position="21"/>
    </location>
</feature>
<sequence length="434" mass="49632">MRKSLLVGLFLLCLVASVASAQVTIRVAHFYDPAAGPAHQMNLRWLEKVKEGFEAANPNIKVEFEWIKWDELDLKSLRDFRAGISHDVIYSSPQYYGLHSVAKDLLDLSPYIEKWPKEVLEDFTWSAVWSSAFPWGIPLGIHTRTIVYRRDLYEKVGLNPDKTPENLEELVEYSKKLTQDTDGDGKTDIYGLGMYFGPSRATIELYFAPYLWHFDGELWDKETKKATFASEAGIKAAQFLFDLIYTHKVTPEWSMSGTYDDVILLSFLGEKIAQAEGYGSYWIGPLEEKGWIKGLFPPTPEGQAIIADVYPTPTKYRAQFTNAWNISIHALSKHPDESFKFIEYMIQPDLLYEYPDAGLPVRLSLWERPEFKTPFYQKWQIAARNGRPMPPTAHYGDLADTVAACLQEIFAAKAPIPETLKKFEDEYNSKFAGE</sequence>
<evidence type="ECO:0000256" key="1">
    <source>
        <dbReference type="ARBA" id="ARBA00004418"/>
    </source>
</evidence>
<dbReference type="EMBL" id="DTFV01000074">
    <property type="protein sequence ID" value="HGI30728.1"/>
    <property type="molecule type" value="Genomic_DNA"/>
</dbReference>
<feature type="chain" id="PRO_5030674894" evidence="3">
    <location>
        <begin position="22"/>
        <end position="434"/>
    </location>
</feature>
<evidence type="ECO:0000256" key="2">
    <source>
        <dbReference type="ARBA" id="ARBA00008520"/>
    </source>
</evidence>
<dbReference type="PANTHER" id="PTHR43649:SF12">
    <property type="entry name" value="DIACETYLCHITOBIOSE BINDING PROTEIN DASA"/>
    <property type="match status" value="1"/>
</dbReference>
<accession>A0A7V3YGK9</accession>
<dbReference type="GO" id="GO:0042597">
    <property type="term" value="C:periplasmic space"/>
    <property type="evidence" value="ECO:0007669"/>
    <property type="project" value="UniProtKB-SubCell"/>
</dbReference>
<reference evidence="4" key="1">
    <citation type="journal article" date="2020" name="mSystems">
        <title>Genome- and Community-Level Interaction Insights into Carbon Utilization and Element Cycling Functions of Hydrothermarchaeota in Hydrothermal Sediment.</title>
        <authorList>
            <person name="Zhou Z."/>
            <person name="Liu Y."/>
            <person name="Xu W."/>
            <person name="Pan J."/>
            <person name="Luo Z.H."/>
            <person name="Li M."/>
        </authorList>
    </citation>
    <scope>NUCLEOTIDE SEQUENCE [LARGE SCALE GENOMIC DNA]</scope>
    <source>
        <strain evidence="4">SpSt-747</strain>
    </source>
</reference>
<dbReference type="Gene3D" id="3.40.190.10">
    <property type="entry name" value="Periplasmic binding protein-like II"/>
    <property type="match status" value="1"/>
</dbReference>
<keyword evidence="3" id="KW-0732">Signal</keyword>
<dbReference type="SUPFAM" id="SSF53850">
    <property type="entry name" value="Periplasmic binding protein-like II"/>
    <property type="match status" value="1"/>
</dbReference>
<protein>
    <submittedName>
        <fullName evidence="4">Extracellular solute-binding protein</fullName>
    </submittedName>
</protein>
<dbReference type="InterPro" id="IPR006059">
    <property type="entry name" value="SBP"/>
</dbReference>
<name>A0A7V3YGK9_9BACT</name>
<dbReference type="AlphaFoldDB" id="A0A7V3YGK9"/>
<dbReference type="Pfam" id="PF01547">
    <property type="entry name" value="SBP_bac_1"/>
    <property type="match status" value="1"/>
</dbReference>
<comment type="caution">
    <text evidence="4">The sequence shown here is derived from an EMBL/GenBank/DDBJ whole genome shotgun (WGS) entry which is preliminary data.</text>
</comment>
<comment type="similarity">
    <text evidence="2">Belongs to the bacterial solute-binding protein 1 family.</text>
</comment>
<dbReference type="InterPro" id="IPR050490">
    <property type="entry name" value="Bact_solute-bd_prot1"/>
</dbReference>
<dbReference type="PANTHER" id="PTHR43649">
    <property type="entry name" value="ARABINOSE-BINDING PROTEIN-RELATED"/>
    <property type="match status" value="1"/>
</dbReference>
<proteinExistence type="inferred from homology"/>
<evidence type="ECO:0000256" key="3">
    <source>
        <dbReference type="SAM" id="SignalP"/>
    </source>
</evidence>
<gene>
    <name evidence="4" type="ORF">ENV30_05405</name>
</gene>
<comment type="subcellular location">
    <subcellularLocation>
        <location evidence="1">Periplasm</location>
    </subcellularLocation>
</comment>
<evidence type="ECO:0000313" key="4">
    <source>
        <dbReference type="EMBL" id="HGI30728.1"/>
    </source>
</evidence>